<name>A0A4T2BYY6_9MICO</name>
<dbReference type="Proteomes" id="UP000306192">
    <property type="component" value="Unassembled WGS sequence"/>
</dbReference>
<protein>
    <submittedName>
        <fullName evidence="2">Uncharacterized protein</fullName>
    </submittedName>
</protein>
<gene>
    <name evidence="2" type="ORF">D4765_08610</name>
</gene>
<keyword evidence="1" id="KW-0812">Transmembrane</keyword>
<dbReference type="EMBL" id="QYRT01000013">
    <property type="protein sequence ID" value="TIH37075.1"/>
    <property type="molecule type" value="Genomic_DNA"/>
</dbReference>
<reference evidence="2 3" key="1">
    <citation type="journal article" date="2019" name="Microorganisms">
        <title>Systematic Affiliation and Genome Analysis of Subtercola vilae DB165(T) with Particular Emphasis on Cold Adaptation of an Isolate from a High-Altitude Cold Volcano Lake.</title>
        <authorList>
            <person name="Villalobos A.S."/>
            <person name="Wiese J."/>
            <person name="Imhoff J.F."/>
            <person name="Dorador C."/>
            <person name="Keller A."/>
            <person name="Hentschel U."/>
        </authorList>
    </citation>
    <scope>NUCLEOTIDE SEQUENCE [LARGE SCALE GENOMIC DNA]</scope>
    <source>
        <strain evidence="2 3">DB165</strain>
    </source>
</reference>
<organism evidence="2 3">
    <name type="scientific">Subtercola vilae</name>
    <dbReference type="NCBI Taxonomy" id="2056433"/>
    <lineage>
        <taxon>Bacteria</taxon>
        <taxon>Bacillati</taxon>
        <taxon>Actinomycetota</taxon>
        <taxon>Actinomycetes</taxon>
        <taxon>Micrococcales</taxon>
        <taxon>Microbacteriaceae</taxon>
        <taxon>Subtercola</taxon>
    </lineage>
</organism>
<sequence>MCFVLVCGSFVGGVVLVALSFSVFHLFYIAPFFILAGTSFWSISNLENPIYLTNGELSERKEQEAE</sequence>
<keyword evidence="1" id="KW-1133">Transmembrane helix</keyword>
<dbReference type="AlphaFoldDB" id="A0A4T2BYY6"/>
<evidence type="ECO:0000313" key="2">
    <source>
        <dbReference type="EMBL" id="TIH37075.1"/>
    </source>
</evidence>
<accession>A0A4T2BYY6</accession>
<evidence type="ECO:0000313" key="3">
    <source>
        <dbReference type="Proteomes" id="UP000306192"/>
    </source>
</evidence>
<evidence type="ECO:0000256" key="1">
    <source>
        <dbReference type="SAM" id="Phobius"/>
    </source>
</evidence>
<feature type="transmembrane region" description="Helical" evidence="1">
    <location>
        <begin position="12"/>
        <end position="36"/>
    </location>
</feature>
<comment type="caution">
    <text evidence="2">The sequence shown here is derived from an EMBL/GenBank/DDBJ whole genome shotgun (WGS) entry which is preliminary data.</text>
</comment>
<keyword evidence="3" id="KW-1185">Reference proteome</keyword>
<proteinExistence type="predicted"/>
<keyword evidence="1" id="KW-0472">Membrane</keyword>